<evidence type="ECO:0000256" key="2">
    <source>
        <dbReference type="ARBA" id="ARBA00022448"/>
    </source>
</evidence>
<evidence type="ECO:0000256" key="11">
    <source>
        <dbReference type="ARBA" id="ARBA00023237"/>
    </source>
</evidence>
<dbReference type="InterPro" id="IPR035965">
    <property type="entry name" value="PAS-like_dom_sf"/>
</dbReference>
<dbReference type="PROSITE" id="PS50113">
    <property type="entry name" value="PAC"/>
    <property type="match status" value="1"/>
</dbReference>
<feature type="region of interest" description="Disordered" evidence="14">
    <location>
        <begin position="784"/>
        <end position="822"/>
    </location>
</feature>
<keyword evidence="11 12" id="KW-0998">Cell outer membrane</keyword>
<feature type="domain" description="PAS" evidence="16">
    <location>
        <begin position="566"/>
        <end position="623"/>
    </location>
</feature>
<dbReference type="SUPFAM" id="SSF56935">
    <property type="entry name" value="Porins"/>
    <property type="match status" value="1"/>
</dbReference>
<dbReference type="InterPro" id="IPR012910">
    <property type="entry name" value="Plug_dom"/>
</dbReference>
<evidence type="ECO:0000256" key="5">
    <source>
        <dbReference type="ARBA" id="ARBA00022692"/>
    </source>
</evidence>
<evidence type="ECO:0000256" key="6">
    <source>
        <dbReference type="ARBA" id="ARBA00022729"/>
    </source>
</evidence>
<evidence type="ECO:0000256" key="7">
    <source>
        <dbReference type="ARBA" id="ARBA00023004"/>
    </source>
</evidence>
<feature type="signal peptide" evidence="15">
    <location>
        <begin position="1"/>
        <end position="23"/>
    </location>
</feature>
<dbReference type="CDD" id="cd00130">
    <property type="entry name" value="PAS"/>
    <property type="match status" value="1"/>
</dbReference>
<name>A0ABT9ELM3_9SPHN</name>
<evidence type="ECO:0000313" key="18">
    <source>
        <dbReference type="EMBL" id="MDP1027755.1"/>
    </source>
</evidence>
<dbReference type="EMBL" id="JAUUDS010000005">
    <property type="protein sequence ID" value="MDP1027755.1"/>
    <property type="molecule type" value="Genomic_DNA"/>
</dbReference>
<sequence>MYRTCLLASAAAPCLLLAIPAGAQTREPSLSNGGASDIVVTATPTVAQATAEIERTPGGVEVVPDTTFKNTPVQTIKDVLQYVPGVIVQPRMGDDVRLSIRGSGLSRAYGVRGLTLSIDGIPMNTSDGLLDFFEVDPSAYRYVEVFKGANALRFGSNALGGAINLVTPVGRDASPLDARVDVGSFGYVKGQASTGGVSGDFDYFATVSAQTNDGYRDHSEGHQFRGNLNLGYRISPDVETRFYLYATSTKQRIPGEVSKDQALNDPRSANPEWVRQDQQRNVRSIRVANKTTARLGDTIVEAGVFYNNRHVRHPIFQWLDFTVDDYGAFVRAVDDRSLGLIRNRLIVGANLQNGTIDTEQFVNLTGAVKGALAASLVDTSRNFSIYAEDSLFVAPNLALIGGLQYLHARRDRRDRFLSNGDQSGAKTYNLWSPRAGILWDVSADAQVFGNVSRSAEVPTYDANSFATPASANLRAQRATTEDERTRSSALVTGAPYIRFYAGAVLRSPEGEALGTLCVIGHQPRPQGLSERQRTGLLALARQVMAQLELRRTANAERRLRIELAGGRSRFEAIFNSAIDYAIVVMDEDGRITDWNEGATRILGWTPDEIRGHDLGAFFTPEDRTAGVPQREMNDALALGRGIDERWHLRRSGERFWANGEMMTQRDEGGEAIGFVKVLRDRTEARLIQEQLALKDERLQMALSASGSVGLWDWMVDSDLLHGDDNFARLYGLDPAATAEGLTEEQYQEHVVAEDLDALRRRIRAVFERGEDFLVESRLVSTRDARVSEGGSESSDREEEFSTRIAGGTHGGTRVQSLKSHTR</sequence>
<keyword evidence="3 12" id="KW-1134">Transmembrane beta strand</keyword>
<keyword evidence="6 15" id="KW-0732">Signal</keyword>
<dbReference type="Gene3D" id="2.40.170.20">
    <property type="entry name" value="TonB-dependent receptor, beta-barrel domain"/>
    <property type="match status" value="1"/>
</dbReference>
<evidence type="ECO:0000256" key="3">
    <source>
        <dbReference type="ARBA" id="ARBA00022452"/>
    </source>
</evidence>
<gene>
    <name evidence="18" type="ORF">Q5H91_11060</name>
</gene>
<dbReference type="PROSITE" id="PS52016">
    <property type="entry name" value="TONB_DEPENDENT_REC_3"/>
    <property type="match status" value="1"/>
</dbReference>
<proteinExistence type="inferred from homology"/>
<evidence type="ECO:0000256" key="1">
    <source>
        <dbReference type="ARBA" id="ARBA00004571"/>
    </source>
</evidence>
<accession>A0ABT9ELM3</accession>
<evidence type="ECO:0000259" key="16">
    <source>
        <dbReference type="PROSITE" id="PS50112"/>
    </source>
</evidence>
<evidence type="ECO:0000313" key="19">
    <source>
        <dbReference type="Proteomes" id="UP001230685"/>
    </source>
</evidence>
<reference evidence="18 19" key="1">
    <citation type="submission" date="2023-07" db="EMBL/GenBank/DDBJ databases">
        <authorList>
            <person name="Kim M.K."/>
        </authorList>
    </citation>
    <scope>NUCLEOTIDE SEQUENCE [LARGE SCALE GENOMIC DNA]</scope>
    <source>
        <strain evidence="18 19">KR1UV-12</strain>
    </source>
</reference>
<dbReference type="Pfam" id="PF07715">
    <property type="entry name" value="Plug"/>
    <property type="match status" value="1"/>
</dbReference>
<dbReference type="InterPro" id="IPR039426">
    <property type="entry name" value="TonB-dep_rcpt-like"/>
</dbReference>
<keyword evidence="2 12" id="KW-0813">Transport</keyword>
<dbReference type="InterPro" id="IPR000700">
    <property type="entry name" value="PAS-assoc_C"/>
</dbReference>
<dbReference type="SMART" id="SM00091">
    <property type="entry name" value="PAS"/>
    <property type="match status" value="2"/>
</dbReference>
<comment type="caution">
    <text evidence="18">The sequence shown here is derived from an EMBL/GenBank/DDBJ whole genome shotgun (WGS) entry which is preliminary data.</text>
</comment>
<dbReference type="SUPFAM" id="SSF55781">
    <property type="entry name" value="GAF domain-like"/>
    <property type="match status" value="1"/>
</dbReference>
<dbReference type="PROSITE" id="PS50112">
    <property type="entry name" value="PAS"/>
    <property type="match status" value="1"/>
</dbReference>
<evidence type="ECO:0000259" key="17">
    <source>
        <dbReference type="PROSITE" id="PS50113"/>
    </source>
</evidence>
<keyword evidence="18" id="KW-0675">Receptor</keyword>
<evidence type="ECO:0000256" key="12">
    <source>
        <dbReference type="PROSITE-ProRule" id="PRU01360"/>
    </source>
</evidence>
<evidence type="ECO:0000256" key="13">
    <source>
        <dbReference type="RuleBase" id="RU003357"/>
    </source>
</evidence>
<dbReference type="InterPro" id="IPR000531">
    <property type="entry name" value="Beta-barrel_TonB"/>
</dbReference>
<dbReference type="PANTHER" id="PTHR32552">
    <property type="entry name" value="FERRICHROME IRON RECEPTOR-RELATED"/>
    <property type="match status" value="1"/>
</dbReference>
<dbReference type="InterPro" id="IPR037066">
    <property type="entry name" value="Plug_dom_sf"/>
</dbReference>
<dbReference type="NCBIfam" id="TIGR00229">
    <property type="entry name" value="sensory_box"/>
    <property type="match status" value="1"/>
</dbReference>
<feature type="chain" id="PRO_5047374566" evidence="15">
    <location>
        <begin position="24"/>
        <end position="822"/>
    </location>
</feature>
<evidence type="ECO:0000256" key="4">
    <source>
        <dbReference type="ARBA" id="ARBA00022496"/>
    </source>
</evidence>
<dbReference type="PANTHER" id="PTHR32552:SF68">
    <property type="entry name" value="FERRICHROME OUTER MEMBRANE TRANSPORTER_PHAGE RECEPTOR"/>
    <property type="match status" value="1"/>
</dbReference>
<keyword evidence="7" id="KW-0408">Iron</keyword>
<dbReference type="Gene3D" id="2.170.130.10">
    <property type="entry name" value="TonB-dependent receptor, plug domain"/>
    <property type="match status" value="1"/>
</dbReference>
<keyword evidence="9 13" id="KW-0798">TonB box</keyword>
<protein>
    <submittedName>
        <fullName evidence="18">TonB-dependent receptor</fullName>
    </submittedName>
</protein>
<comment type="similarity">
    <text evidence="12 13">Belongs to the TonB-dependent receptor family.</text>
</comment>
<feature type="compositionally biased region" description="Polar residues" evidence="14">
    <location>
        <begin position="813"/>
        <end position="822"/>
    </location>
</feature>
<keyword evidence="5 12" id="KW-0812">Transmembrane</keyword>
<dbReference type="Pfam" id="PF00593">
    <property type="entry name" value="TonB_dep_Rec_b-barrel"/>
    <property type="match status" value="1"/>
</dbReference>
<keyword evidence="10 12" id="KW-0472">Membrane</keyword>
<evidence type="ECO:0000256" key="14">
    <source>
        <dbReference type="SAM" id="MobiDB-lite"/>
    </source>
</evidence>
<keyword evidence="8" id="KW-0406">Ion transport</keyword>
<evidence type="ECO:0000256" key="15">
    <source>
        <dbReference type="SAM" id="SignalP"/>
    </source>
</evidence>
<evidence type="ECO:0000256" key="9">
    <source>
        <dbReference type="ARBA" id="ARBA00023077"/>
    </source>
</evidence>
<evidence type="ECO:0000256" key="8">
    <source>
        <dbReference type="ARBA" id="ARBA00023065"/>
    </source>
</evidence>
<dbReference type="InterPro" id="IPR036942">
    <property type="entry name" value="Beta-barrel_TonB_sf"/>
</dbReference>
<comment type="subcellular location">
    <subcellularLocation>
        <location evidence="1 12">Cell outer membrane</location>
        <topology evidence="1 12">Multi-pass membrane protein</topology>
    </subcellularLocation>
</comment>
<dbReference type="SUPFAM" id="SSF55785">
    <property type="entry name" value="PYP-like sensor domain (PAS domain)"/>
    <property type="match status" value="2"/>
</dbReference>
<keyword evidence="4" id="KW-0410">Iron transport</keyword>
<feature type="domain" description="PAC" evidence="17">
    <location>
        <begin position="640"/>
        <end position="693"/>
    </location>
</feature>
<evidence type="ECO:0000256" key="10">
    <source>
        <dbReference type="ARBA" id="ARBA00023136"/>
    </source>
</evidence>
<dbReference type="Gene3D" id="3.30.450.20">
    <property type="entry name" value="PAS domain"/>
    <property type="match status" value="2"/>
</dbReference>
<dbReference type="Pfam" id="PF13426">
    <property type="entry name" value="PAS_9"/>
    <property type="match status" value="1"/>
</dbReference>
<dbReference type="Proteomes" id="UP001230685">
    <property type="component" value="Unassembled WGS sequence"/>
</dbReference>
<dbReference type="InterPro" id="IPR000014">
    <property type="entry name" value="PAS"/>
</dbReference>
<organism evidence="18 19">
    <name type="scientific">Sphingomonas aurea</name>
    <dbReference type="NCBI Taxonomy" id="3063994"/>
    <lineage>
        <taxon>Bacteria</taxon>
        <taxon>Pseudomonadati</taxon>
        <taxon>Pseudomonadota</taxon>
        <taxon>Alphaproteobacteria</taxon>
        <taxon>Sphingomonadales</taxon>
        <taxon>Sphingomonadaceae</taxon>
        <taxon>Sphingomonas</taxon>
    </lineage>
</organism>
<keyword evidence="19" id="KW-1185">Reference proteome</keyword>